<evidence type="ECO:0000313" key="2">
    <source>
        <dbReference type="EMBL" id="GAH42924.1"/>
    </source>
</evidence>
<name>X1GMR6_9ZZZZ</name>
<gene>
    <name evidence="2" type="ORF">S03H2_21175</name>
</gene>
<accession>X1GMR6</accession>
<proteinExistence type="predicted"/>
<sequence>CCFPVFANNPQLISEFSVVDEQEEGYNTEKGNDKGKGMNP</sequence>
<feature type="compositionally biased region" description="Basic and acidic residues" evidence="1">
    <location>
        <begin position="30"/>
        <end position="40"/>
    </location>
</feature>
<dbReference type="EMBL" id="BARU01011243">
    <property type="protein sequence ID" value="GAH42924.1"/>
    <property type="molecule type" value="Genomic_DNA"/>
</dbReference>
<protein>
    <submittedName>
        <fullName evidence="2">Uncharacterized protein</fullName>
    </submittedName>
</protein>
<reference evidence="2" key="1">
    <citation type="journal article" date="2014" name="Front. Microbiol.">
        <title>High frequency of phylogenetically diverse reductive dehalogenase-homologous genes in deep subseafloor sedimentary metagenomes.</title>
        <authorList>
            <person name="Kawai M."/>
            <person name="Futagami T."/>
            <person name="Toyoda A."/>
            <person name="Takaki Y."/>
            <person name="Nishi S."/>
            <person name="Hori S."/>
            <person name="Arai W."/>
            <person name="Tsubouchi T."/>
            <person name="Morono Y."/>
            <person name="Uchiyama I."/>
            <person name="Ito T."/>
            <person name="Fujiyama A."/>
            <person name="Inagaki F."/>
            <person name="Takami H."/>
        </authorList>
    </citation>
    <scope>NUCLEOTIDE SEQUENCE</scope>
    <source>
        <strain evidence="2">Expedition CK06-06</strain>
    </source>
</reference>
<organism evidence="2">
    <name type="scientific">marine sediment metagenome</name>
    <dbReference type="NCBI Taxonomy" id="412755"/>
    <lineage>
        <taxon>unclassified sequences</taxon>
        <taxon>metagenomes</taxon>
        <taxon>ecological metagenomes</taxon>
    </lineage>
</organism>
<comment type="caution">
    <text evidence="2">The sequence shown here is derived from an EMBL/GenBank/DDBJ whole genome shotgun (WGS) entry which is preliminary data.</text>
</comment>
<evidence type="ECO:0000256" key="1">
    <source>
        <dbReference type="SAM" id="MobiDB-lite"/>
    </source>
</evidence>
<dbReference type="AlphaFoldDB" id="X1GMR6"/>
<feature type="region of interest" description="Disordered" evidence="1">
    <location>
        <begin position="20"/>
        <end position="40"/>
    </location>
</feature>
<feature type="non-terminal residue" evidence="2">
    <location>
        <position position="1"/>
    </location>
</feature>